<keyword evidence="1" id="KW-0548">Nucleotidyltransferase</keyword>
<organism evidence="1">
    <name type="scientific">Tanacetum cinerariifolium</name>
    <name type="common">Dalmatian daisy</name>
    <name type="synonym">Chrysanthemum cinerariifolium</name>
    <dbReference type="NCBI Taxonomy" id="118510"/>
    <lineage>
        <taxon>Eukaryota</taxon>
        <taxon>Viridiplantae</taxon>
        <taxon>Streptophyta</taxon>
        <taxon>Embryophyta</taxon>
        <taxon>Tracheophyta</taxon>
        <taxon>Spermatophyta</taxon>
        <taxon>Magnoliopsida</taxon>
        <taxon>eudicotyledons</taxon>
        <taxon>Gunneridae</taxon>
        <taxon>Pentapetalae</taxon>
        <taxon>asterids</taxon>
        <taxon>campanulids</taxon>
        <taxon>Asterales</taxon>
        <taxon>Asteraceae</taxon>
        <taxon>Asteroideae</taxon>
        <taxon>Anthemideae</taxon>
        <taxon>Anthemidinae</taxon>
        <taxon>Tanacetum</taxon>
    </lineage>
</organism>
<feature type="non-terminal residue" evidence="1">
    <location>
        <position position="1"/>
    </location>
</feature>
<dbReference type="EMBL" id="BKCJ011068929">
    <property type="protein sequence ID" value="GFC79112.1"/>
    <property type="molecule type" value="Genomic_DNA"/>
</dbReference>
<comment type="caution">
    <text evidence="1">The sequence shown here is derived from an EMBL/GenBank/DDBJ whole genome shotgun (WGS) entry which is preliminary data.</text>
</comment>
<keyword evidence="1" id="KW-0695">RNA-directed DNA polymerase</keyword>
<keyword evidence="1" id="KW-0808">Transferase</keyword>
<dbReference type="GO" id="GO:0003964">
    <property type="term" value="F:RNA-directed DNA polymerase activity"/>
    <property type="evidence" value="ECO:0007669"/>
    <property type="project" value="UniProtKB-KW"/>
</dbReference>
<dbReference type="AlphaFoldDB" id="A0A699R594"/>
<reference evidence="1" key="1">
    <citation type="journal article" date="2019" name="Sci. Rep.">
        <title>Draft genome of Tanacetum cinerariifolium, the natural source of mosquito coil.</title>
        <authorList>
            <person name="Yamashiro T."/>
            <person name="Shiraishi A."/>
            <person name="Satake H."/>
            <person name="Nakayama K."/>
        </authorList>
    </citation>
    <scope>NUCLEOTIDE SEQUENCE</scope>
</reference>
<gene>
    <name evidence="1" type="ORF">Tci_851082</name>
</gene>
<proteinExistence type="predicted"/>
<feature type="non-terminal residue" evidence="1">
    <location>
        <position position="166"/>
    </location>
</feature>
<sequence>NTHSQPELDLGLKTQDELSTFLLFVSTQERRKLKKRCYAQVVAVKTTNHYVRSRGDKNGRILVYLVASLGNKNEQTGQIYGDGRLIRFKKKLQDLKKIIRTWIKDKNVAQSSVKRGIIDDLVAIDKSLDCGVVYDEMLPLKSKVKWAIEGDENSKFFHGLINKKRS</sequence>
<name>A0A699R594_TANCI</name>
<accession>A0A699R594</accession>
<evidence type="ECO:0000313" key="1">
    <source>
        <dbReference type="EMBL" id="GFC79112.1"/>
    </source>
</evidence>
<protein>
    <submittedName>
        <fullName evidence="1">RNA-directed DNA polymerase, eukaryota, reverse transcriptase zinc-binding domain protein</fullName>
    </submittedName>
</protein>